<protein>
    <submittedName>
        <fullName evidence="3">RICIN domain-containing protein</fullName>
    </submittedName>
</protein>
<dbReference type="Pfam" id="PF00652">
    <property type="entry name" value="Ricin_B_lectin"/>
    <property type="match status" value="1"/>
</dbReference>
<evidence type="ECO:0000256" key="1">
    <source>
        <dbReference type="SAM" id="SignalP"/>
    </source>
</evidence>
<keyword evidence="4" id="KW-1185">Reference proteome</keyword>
<dbReference type="InterPro" id="IPR000772">
    <property type="entry name" value="Ricin_B_lectin"/>
</dbReference>
<proteinExistence type="predicted"/>
<evidence type="ECO:0000313" key="4">
    <source>
        <dbReference type="Proteomes" id="UP001139447"/>
    </source>
</evidence>
<feature type="domain" description="Ricin B lectin" evidence="2">
    <location>
        <begin position="58"/>
        <end position="135"/>
    </location>
</feature>
<name>A0A9X1W079_9BURK</name>
<accession>A0A9X1W079</accession>
<dbReference type="Gene3D" id="2.80.10.50">
    <property type="match status" value="1"/>
</dbReference>
<dbReference type="EMBL" id="JALGBI010000003">
    <property type="protein sequence ID" value="MCJ0765404.1"/>
    <property type="molecule type" value="Genomic_DNA"/>
</dbReference>
<dbReference type="InterPro" id="IPR035992">
    <property type="entry name" value="Ricin_B-like_lectins"/>
</dbReference>
<keyword evidence="1" id="KW-0732">Signal</keyword>
<sequence>MSHLLIRILCAAGLALAGAAASAANVAYLSSSSGYLLHASGGIAVTANWAGQAPIQGFSGYGQIQVNGQCLTGKTGNQPLTWEGCRGGDKSQIWALSNRRLNNQAGWCADVEGNRNGAGVRVLAWQCSGAINQQWGSHVIESAQATANRIGNTAVRSTFLSTAQSARPGDVISLSTGRIVAQGGGNIVAQGGGNVVAQGGGNIVAQGGGN</sequence>
<dbReference type="Proteomes" id="UP001139447">
    <property type="component" value="Unassembled WGS sequence"/>
</dbReference>
<feature type="signal peptide" evidence="1">
    <location>
        <begin position="1"/>
        <end position="23"/>
    </location>
</feature>
<dbReference type="AlphaFoldDB" id="A0A9X1W079"/>
<reference evidence="3" key="1">
    <citation type="submission" date="2022-03" db="EMBL/GenBank/DDBJ databases">
        <authorList>
            <person name="Woo C.Y."/>
        </authorList>
    </citation>
    <scope>NUCLEOTIDE SEQUENCE</scope>
    <source>
        <strain evidence="3">CYS-02</strain>
    </source>
</reference>
<evidence type="ECO:0000313" key="3">
    <source>
        <dbReference type="EMBL" id="MCJ0765404.1"/>
    </source>
</evidence>
<dbReference type="SUPFAM" id="SSF50370">
    <property type="entry name" value="Ricin B-like lectins"/>
    <property type="match status" value="1"/>
</dbReference>
<comment type="caution">
    <text evidence="3">The sequence shown here is derived from an EMBL/GenBank/DDBJ whole genome shotgun (WGS) entry which is preliminary data.</text>
</comment>
<gene>
    <name evidence="3" type="ORF">MMF98_19510</name>
</gene>
<evidence type="ECO:0000259" key="2">
    <source>
        <dbReference type="Pfam" id="PF00652"/>
    </source>
</evidence>
<dbReference type="RefSeq" id="WP_243308773.1">
    <property type="nucleotide sequence ID" value="NZ_JALGBI010000003.1"/>
</dbReference>
<feature type="chain" id="PRO_5040829056" evidence="1">
    <location>
        <begin position="24"/>
        <end position="210"/>
    </location>
</feature>
<dbReference type="PROSITE" id="PS50231">
    <property type="entry name" value="RICIN_B_LECTIN"/>
    <property type="match status" value="1"/>
</dbReference>
<organism evidence="3 4">
    <name type="scientific">Variovorax terrae</name>
    <dbReference type="NCBI Taxonomy" id="2923278"/>
    <lineage>
        <taxon>Bacteria</taxon>
        <taxon>Pseudomonadati</taxon>
        <taxon>Pseudomonadota</taxon>
        <taxon>Betaproteobacteria</taxon>
        <taxon>Burkholderiales</taxon>
        <taxon>Comamonadaceae</taxon>
        <taxon>Variovorax</taxon>
    </lineage>
</organism>